<comment type="caution">
    <text evidence="4">The sequence shown here is derived from an EMBL/GenBank/DDBJ whole genome shotgun (WGS) entry which is preliminary data.</text>
</comment>
<protein>
    <recommendedName>
        <fullName evidence="6">Altered inheritance of mitochondria protein 24, mitochondrial</fullName>
    </recommendedName>
</protein>
<evidence type="ECO:0000313" key="4">
    <source>
        <dbReference type="EMBL" id="CAK0830911.1"/>
    </source>
</evidence>
<dbReference type="SUPFAM" id="SSF50985">
    <property type="entry name" value="RCC1/BLIP-II"/>
    <property type="match status" value="1"/>
</dbReference>
<dbReference type="InterPro" id="IPR009091">
    <property type="entry name" value="RCC1/BLIP-II"/>
</dbReference>
<feature type="repeat" description="RCC1" evidence="1">
    <location>
        <begin position="61"/>
        <end position="101"/>
    </location>
</feature>
<gene>
    <name evidence="4" type="ORF">PCOR1329_LOCUS29392</name>
</gene>
<dbReference type="Proteomes" id="UP001189429">
    <property type="component" value="Unassembled WGS sequence"/>
</dbReference>
<dbReference type="Gene3D" id="2.130.10.30">
    <property type="entry name" value="Regulator of chromosome condensation 1/beta-lactamase-inhibitor protein II"/>
    <property type="match status" value="1"/>
</dbReference>
<keyword evidence="5" id="KW-1185">Reference proteome</keyword>
<accession>A0ABN9SG38</accession>
<dbReference type="InterPro" id="IPR000408">
    <property type="entry name" value="Reg_chr_condens"/>
</dbReference>
<evidence type="ECO:0000256" key="3">
    <source>
        <dbReference type="SAM" id="MobiDB-lite"/>
    </source>
</evidence>
<evidence type="ECO:0008006" key="6">
    <source>
        <dbReference type="Google" id="ProtNLM"/>
    </source>
</evidence>
<sequence length="539" mass="56957">MAYVQVAAGGNHAVLHRSDSSAVAGGLNYARHCDLLALAAGLTCAQDAFRRNHTLLPRSDGSAMACGNNRKGQGHLIALPAGLTYAQVTAGGNHTVLLRSDGDAVSPPAGAHTVLLRSDGSAVACSCSDDGECDLPALAAALTYAQCDIPVLTADLTYNVHFGPAPLQESLDGDTMRLVTSSGAVTVSGFDEFFLSKSTEVLHTMIAGGAEFQSPDAAAPVDCPGDPMNLSPEQKNVAVTILFKDTSTFDFGLEVLGDEATPIRSSSSALKHKPKPKDPQMEVQTTLRNSGKKSALLAKASDAAIRAEQDLANAQKLCEKATVEQVKAQGEREEAAKVLPAMVQAPRQHAAPPAGDTSDGKCIIFAVDDQLISDLAEFDDTQQKVRAIRSNPAEMFRGDRGPTAKGENGVCRKAEQLTDLGSRPHPRRHLRRLLLPLLHLLLPLSQAIPLLDQQAPASPQPAGSGQSLSDPAVASKLFFANIFDWGPVIQGFMTGQAKELDQLPFSQARSAATVHCDNDVEAARQQAGFVNDDIVKKRD</sequence>
<evidence type="ECO:0000256" key="2">
    <source>
        <dbReference type="SAM" id="Coils"/>
    </source>
</evidence>
<feature type="region of interest" description="Disordered" evidence="3">
    <location>
        <begin position="264"/>
        <end position="293"/>
    </location>
</feature>
<proteinExistence type="predicted"/>
<feature type="coiled-coil region" evidence="2">
    <location>
        <begin position="297"/>
        <end position="324"/>
    </location>
</feature>
<name>A0ABN9SG38_9DINO</name>
<reference evidence="4" key="1">
    <citation type="submission" date="2023-10" db="EMBL/GenBank/DDBJ databases">
        <authorList>
            <person name="Chen Y."/>
            <person name="Shah S."/>
            <person name="Dougan E. K."/>
            <person name="Thang M."/>
            <person name="Chan C."/>
        </authorList>
    </citation>
    <scope>NUCLEOTIDE SEQUENCE [LARGE SCALE GENOMIC DNA]</scope>
</reference>
<dbReference type="PROSITE" id="PS50012">
    <property type="entry name" value="RCC1_3"/>
    <property type="match status" value="1"/>
</dbReference>
<dbReference type="EMBL" id="CAUYUJ010011068">
    <property type="protein sequence ID" value="CAK0830911.1"/>
    <property type="molecule type" value="Genomic_DNA"/>
</dbReference>
<organism evidence="4 5">
    <name type="scientific">Prorocentrum cordatum</name>
    <dbReference type="NCBI Taxonomy" id="2364126"/>
    <lineage>
        <taxon>Eukaryota</taxon>
        <taxon>Sar</taxon>
        <taxon>Alveolata</taxon>
        <taxon>Dinophyceae</taxon>
        <taxon>Prorocentrales</taxon>
        <taxon>Prorocentraceae</taxon>
        <taxon>Prorocentrum</taxon>
    </lineage>
</organism>
<evidence type="ECO:0000256" key="1">
    <source>
        <dbReference type="PROSITE-ProRule" id="PRU00235"/>
    </source>
</evidence>
<evidence type="ECO:0000313" key="5">
    <source>
        <dbReference type="Proteomes" id="UP001189429"/>
    </source>
</evidence>
<keyword evidence="2" id="KW-0175">Coiled coil</keyword>